<proteinExistence type="inferred from homology"/>
<keyword evidence="5 10" id="KW-0444">Lipid biosynthesis</keyword>
<accession>A0A7X0LWY4</accession>
<dbReference type="InterPro" id="IPR029069">
    <property type="entry name" value="HotDog_dom_sf"/>
</dbReference>
<dbReference type="AlphaFoldDB" id="A0A7X0LWY4"/>
<keyword evidence="8 10" id="KW-0456">Lyase</keyword>
<evidence type="ECO:0000256" key="7">
    <source>
        <dbReference type="ARBA" id="ARBA00023098"/>
    </source>
</evidence>
<dbReference type="FunFam" id="3.10.129.10:FF:000001">
    <property type="entry name" value="3-hydroxyacyl-[acyl-carrier-protein] dehydratase FabZ"/>
    <property type="match status" value="1"/>
</dbReference>
<keyword evidence="6 10" id="KW-0441">Lipid A biosynthesis</keyword>
<sequence>MELNIDQIKEIIPHRYPFLLVDKITELEIGKRAVGLKNVTANEEYFNGHFPQYPVMPGVLALEHAAQVGAVALLSMDEYRGAIALFAGVDKLRFKHPVRPGDTIVTEVELLTVRRGIGKGKVLSKVDGKVSLEAEIMFAIQKNN</sequence>
<feature type="active site" evidence="10">
    <location>
        <position position="49"/>
    </location>
</feature>
<dbReference type="NCBIfam" id="NF000582">
    <property type="entry name" value="PRK00006.1"/>
    <property type="match status" value="1"/>
</dbReference>
<evidence type="ECO:0000256" key="3">
    <source>
        <dbReference type="ARBA" id="ARBA00009174"/>
    </source>
</evidence>
<dbReference type="SUPFAM" id="SSF54637">
    <property type="entry name" value="Thioesterase/thiol ester dehydrase-isomerase"/>
    <property type="match status" value="1"/>
</dbReference>
<evidence type="ECO:0000256" key="9">
    <source>
        <dbReference type="ARBA" id="ARBA00025049"/>
    </source>
</evidence>
<comment type="similarity">
    <text evidence="3 10">Belongs to the thioester dehydratase family. FabZ subfamily.</text>
</comment>
<comment type="function">
    <text evidence="9 10">Involved in unsaturated fatty acids biosynthesis. Catalyzes the dehydration of short chain beta-hydroxyacyl-ACPs and long chain saturated and unsaturated beta-hydroxyacyl-ACPs.</text>
</comment>
<evidence type="ECO:0000313" key="11">
    <source>
        <dbReference type="EMBL" id="MBB6447208.1"/>
    </source>
</evidence>
<dbReference type="CDD" id="cd01288">
    <property type="entry name" value="FabZ"/>
    <property type="match status" value="1"/>
</dbReference>
<evidence type="ECO:0000256" key="4">
    <source>
        <dbReference type="ARBA" id="ARBA00022490"/>
    </source>
</evidence>
<dbReference type="GO" id="GO:0019171">
    <property type="term" value="F:(3R)-hydroxyacyl-[acyl-carrier-protein] dehydratase activity"/>
    <property type="evidence" value="ECO:0007669"/>
    <property type="project" value="UniProtKB-EC"/>
</dbReference>
<dbReference type="InterPro" id="IPR013114">
    <property type="entry name" value="FabA_FabZ"/>
</dbReference>
<dbReference type="Gene3D" id="3.10.129.10">
    <property type="entry name" value="Hotdog Thioesterase"/>
    <property type="match status" value="1"/>
</dbReference>
<evidence type="ECO:0000256" key="10">
    <source>
        <dbReference type="HAMAP-Rule" id="MF_00406"/>
    </source>
</evidence>
<dbReference type="RefSeq" id="WP_184528950.1">
    <property type="nucleotide sequence ID" value="NZ_JACHGK010000018.1"/>
</dbReference>
<dbReference type="GO" id="GO:0005737">
    <property type="term" value="C:cytoplasm"/>
    <property type="evidence" value="ECO:0007669"/>
    <property type="project" value="UniProtKB-SubCell"/>
</dbReference>
<dbReference type="GO" id="GO:0016020">
    <property type="term" value="C:membrane"/>
    <property type="evidence" value="ECO:0007669"/>
    <property type="project" value="GOC"/>
</dbReference>
<dbReference type="EC" id="4.2.1.59" evidence="10"/>
<comment type="catalytic activity">
    <reaction evidence="1 10">
        <text>a (3R)-hydroxyacyl-[ACP] = a (2E)-enoyl-[ACP] + H2O</text>
        <dbReference type="Rhea" id="RHEA:13097"/>
        <dbReference type="Rhea" id="RHEA-COMP:9925"/>
        <dbReference type="Rhea" id="RHEA-COMP:9945"/>
        <dbReference type="ChEBI" id="CHEBI:15377"/>
        <dbReference type="ChEBI" id="CHEBI:78784"/>
        <dbReference type="ChEBI" id="CHEBI:78827"/>
        <dbReference type="EC" id="4.2.1.59"/>
    </reaction>
</comment>
<dbReference type="PANTHER" id="PTHR30272:SF1">
    <property type="entry name" value="3-HYDROXYACYL-[ACYL-CARRIER-PROTEIN] DEHYDRATASE"/>
    <property type="match status" value="1"/>
</dbReference>
<dbReference type="GO" id="GO:0006633">
    <property type="term" value="P:fatty acid biosynthetic process"/>
    <property type="evidence" value="ECO:0007669"/>
    <property type="project" value="UniProtKB-UniRule"/>
</dbReference>
<evidence type="ECO:0000256" key="8">
    <source>
        <dbReference type="ARBA" id="ARBA00023239"/>
    </source>
</evidence>
<dbReference type="Proteomes" id="UP000531594">
    <property type="component" value="Unassembled WGS sequence"/>
</dbReference>
<comment type="subcellular location">
    <subcellularLocation>
        <location evidence="2 10">Cytoplasm</location>
    </subcellularLocation>
</comment>
<evidence type="ECO:0000256" key="1">
    <source>
        <dbReference type="ARBA" id="ARBA00001055"/>
    </source>
</evidence>
<dbReference type="EMBL" id="JACHGK010000018">
    <property type="protein sequence ID" value="MBB6447208.1"/>
    <property type="molecule type" value="Genomic_DNA"/>
</dbReference>
<organism evidence="11 12">
    <name type="scientific">Bacillus benzoevorans</name>
    <dbReference type="NCBI Taxonomy" id="1456"/>
    <lineage>
        <taxon>Bacteria</taxon>
        <taxon>Bacillati</taxon>
        <taxon>Bacillota</taxon>
        <taxon>Bacilli</taxon>
        <taxon>Bacillales</taxon>
        <taxon>Bacillaceae</taxon>
        <taxon>Bacillus</taxon>
    </lineage>
</organism>
<gene>
    <name evidence="10" type="primary">fabZ</name>
    <name evidence="11" type="ORF">HNR53_003887</name>
</gene>
<dbReference type="HAMAP" id="MF_00406">
    <property type="entry name" value="FabZ"/>
    <property type="match status" value="1"/>
</dbReference>
<evidence type="ECO:0000256" key="5">
    <source>
        <dbReference type="ARBA" id="ARBA00022516"/>
    </source>
</evidence>
<keyword evidence="12" id="KW-1185">Reference proteome</keyword>
<reference evidence="11 12" key="1">
    <citation type="submission" date="2020-08" db="EMBL/GenBank/DDBJ databases">
        <title>Genomic Encyclopedia of Type Strains, Phase IV (KMG-IV): sequencing the most valuable type-strain genomes for metagenomic binning, comparative biology and taxonomic classification.</title>
        <authorList>
            <person name="Goeker M."/>
        </authorList>
    </citation>
    <scope>NUCLEOTIDE SEQUENCE [LARGE SCALE GENOMIC DNA]</scope>
    <source>
        <strain evidence="11 12">DSM 5391</strain>
    </source>
</reference>
<dbReference type="InterPro" id="IPR010084">
    <property type="entry name" value="FabZ"/>
</dbReference>
<keyword evidence="7 10" id="KW-0443">Lipid metabolism</keyword>
<dbReference type="GO" id="GO:0009245">
    <property type="term" value="P:lipid A biosynthetic process"/>
    <property type="evidence" value="ECO:0007669"/>
    <property type="project" value="UniProtKB-UniRule"/>
</dbReference>
<evidence type="ECO:0000313" key="12">
    <source>
        <dbReference type="Proteomes" id="UP000531594"/>
    </source>
</evidence>
<evidence type="ECO:0000256" key="6">
    <source>
        <dbReference type="ARBA" id="ARBA00022556"/>
    </source>
</evidence>
<evidence type="ECO:0000256" key="2">
    <source>
        <dbReference type="ARBA" id="ARBA00004496"/>
    </source>
</evidence>
<dbReference type="NCBIfam" id="TIGR01750">
    <property type="entry name" value="fabZ"/>
    <property type="match status" value="1"/>
</dbReference>
<protein>
    <recommendedName>
        <fullName evidence="10">3-hydroxyacyl-[acyl-carrier-protein] dehydratase FabZ</fullName>
        <ecNumber evidence="10">4.2.1.59</ecNumber>
    </recommendedName>
    <alternativeName>
        <fullName evidence="10">(3R)-hydroxymyristoyl-[acyl-carrier-protein] dehydratase</fullName>
        <shortName evidence="10">(3R)-hydroxymyristoyl-ACP dehydrase</shortName>
    </alternativeName>
    <alternativeName>
        <fullName evidence="10">Beta-hydroxyacyl-ACP dehydratase</fullName>
    </alternativeName>
</protein>
<dbReference type="PANTHER" id="PTHR30272">
    <property type="entry name" value="3-HYDROXYACYL-[ACYL-CARRIER-PROTEIN] DEHYDRATASE"/>
    <property type="match status" value="1"/>
</dbReference>
<dbReference type="Pfam" id="PF07977">
    <property type="entry name" value="FabA"/>
    <property type="match status" value="1"/>
</dbReference>
<comment type="caution">
    <text evidence="11">The sequence shown here is derived from an EMBL/GenBank/DDBJ whole genome shotgun (WGS) entry which is preliminary data.</text>
</comment>
<keyword evidence="4 10" id="KW-0963">Cytoplasm</keyword>
<name>A0A7X0LWY4_9BACI</name>